<accession>A0A3S2PJ31</accession>
<evidence type="ECO:0000313" key="2">
    <source>
        <dbReference type="Proteomes" id="UP000283210"/>
    </source>
</evidence>
<keyword evidence="2" id="KW-1185">Reference proteome</keyword>
<dbReference type="Proteomes" id="UP000283210">
    <property type="component" value="Chromosome 9"/>
</dbReference>
<protein>
    <submittedName>
        <fullName evidence="1">Uncharacterized protein</fullName>
    </submittedName>
</protein>
<reference evidence="1 2" key="1">
    <citation type="submission" date="2018-11" db="EMBL/GenBank/DDBJ databases">
        <authorList>
            <person name="Lopez-Roques C."/>
            <person name="Donnadieu C."/>
            <person name="Bouchez O."/>
            <person name="Klopp C."/>
            <person name="Cabau C."/>
            <person name="Zahm M."/>
        </authorList>
    </citation>
    <scope>NUCLEOTIDE SEQUENCE [LARGE SCALE GENOMIC DNA]</scope>
    <source>
        <strain evidence="1">RS831</strain>
        <tissue evidence="1">Whole body</tissue>
    </source>
</reference>
<dbReference type="EMBL" id="CM012445">
    <property type="protein sequence ID" value="RVE68013.1"/>
    <property type="molecule type" value="Genomic_DNA"/>
</dbReference>
<proteinExistence type="predicted"/>
<sequence>MTSGRAGLPRADIHDLIVVPAEFGFRHHHEYKKLLWSAVAVWNDGIHHREGGKRERRNICSEGIRSAI</sequence>
<gene>
    <name evidence="1" type="ORF">OJAV_G00087460</name>
</gene>
<evidence type="ECO:0000313" key="1">
    <source>
        <dbReference type="EMBL" id="RVE68013.1"/>
    </source>
</evidence>
<name>A0A3S2PJ31_ORYJA</name>
<dbReference type="AlphaFoldDB" id="A0A3S2PJ31"/>
<organism evidence="1 2">
    <name type="scientific">Oryzias javanicus</name>
    <name type="common">Javanese ricefish</name>
    <name type="synonym">Aplocheilus javanicus</name>
    <dbReference type="NCBI Taxonomy" id="123683"/>
    <lineage>
        <taxon>Eukaryota</taxon>
        <taxon>Metazoa</taxon>
        <taxon>Chordata</taxon>
        <taxon>Craniata</taxon>
        <taxon>Vertebrata</taxon>
        <taxon>Euteleostomi</taxon>
        <taxon>Actinopterygii</taxon>
        <taxon>Neopterygii</taxon>
        <taxon>Teleostei</taxon>
        <taxon>Neoteleostei</taxon>
        <taxon>Acanthomorphata</taxon>
        <taxon>Ovalentaria</taxon>
        <taxon>Atherinomorphae</taxon>
        <taxon>Beloniformes</taxon>
        <taxon>Adrianichthyidae</taxon>
        <taxon>Oryziinae</taxon>
        <taxon>Oryzias</taxon>
    </lineage>
</organism>
<reference evidence="1 2" key="2">
    <citation type="submission" date="2019-01" db="EMBL/GenBank/DDBJ databases">
        <title>A chromosome length genome reference of the Java medaka (oryzias javanicus).</title>
        <authorList>
            <person name="Herpin A."/>
            <person name="Takehana Y."/>
            <person name="Naruse K."/>
            <person name="Ansai S."/>
            <person name="Kawaguchi M."/>
        </authorList>
    </citation>
    <scope>NUCLEOTIDE SEQUENCE [LARGE SCALE GENOMIC DNA]</scope>
    <source>
        <strain evidence="1">RS831</strain>
        <tissue evidence="1">Whole body</tissue>
    </source>
</reference>